<dbReference type="OrthoDB" id="5788000at2759"/>
<feature type="coiled-coil region" evidence="5">
    <location>
        <begin position="36"/>
        <end position="70"/>
    </location>
</feature>
<evidence type="ECO:0000256" key="4">
    <source>
        <dbReference type="RuleBase" id="RU367040"/>
    </source>
</evidence>
<proteinExistence type="inferred from homology"/>
<keyword evidence="4" id="KW-0966">Cell projection</keyword>
<accession>A0A2G9RIB1</accession>
<evidence type="ECO:0000256" key="2">
    <source>
        <dbReference type="ARBA" id="ARBA00022490"/>
    </source>
</evidence>
<dbReference type="GO" id="GO:0036126">
    <property type="term" value="C:sperm flagellum"/>
    <property type="evidence" value="ECO:0007669"/>
    <property type="project" value="TreeGrafter"/>
</dbReference>
<evidence type="ECO:0000313" key="6">
    <source>
        <dbReference type="EMBL" id="PIO27642.1"/>
    </source>
</evidence>
<dbReference type="GO" id="GO:0005634">
    <property type="term" value="C:nucleus"/>
    <property type="evidence" value="ECO:0007669"/>
    <property type="project" value="TreeGrafter"/>
</dbReference>
<evidence type="ECO:0000256" key="5">
    <source>
        <dbReference type="SAM" id="Coils"/>
    </source>
</evidence>
<sequence length="104" mass="12065">MASINLRSLIDNILQDVSEDLRSQCDNVNSAFAKRCEEVEDAKRKMEDHLKKTLKEIGDQENNIAALKQAIQDKEAPMKVAQTRLYQRSYRPNVELCRDPVQFR</sequence>
<dbReference type="PANTHER" id="PTHR19960">
    <property type="entry name" value="TEKTIN"/>
    <property type="match status" value="1"/>
</dbReference>
<dbReference type="AlphaFoldDB" id="A0A2G9RIB1"/>
<organism evidence="6">
    <name type="scientific">Aquarana catesbeiana</name>
    <name type="common">American bullfrog</name>
    <name type="synonym">Rana catesbeiana</name>
    <dbReference type="NCBI Taxonomy" id="8400"/>
    <lineage>
        <taxon>Eukaryota</taxon>
        <taxon>Metazoa</taxon>
        <taxon>Chordata</taxon>
        <taxon>Craniata</taxon>
        <taxon>Vertebrata</taxon>
        <taxon>Euteleostomi</taxon>
        <taxon>Amphibia</taxon>
        <taxon>Batrachia</taxon>
        <taxon>Anura</taxon>
        <taxon>Neobatrachia</taxon>
        <taxon>Ranoidea</taxon>
        <taxon>Ranidae</taxon>
        <taxon>Aquarana</taxon>
    </lineage>
</organism>
<dbReference type="GO" id="GO:0060294">
    <property type="term" value="P:cilium movement involved in cell motility"/>
    <property type="evidence" value="ECO:0007669"/>
    <property type="project" value="UniProtKB-UniRule"/>
</dbReference>
<dbReference type="GO" id="GO:0060271">
    <property type="term" value="P:cilium assembly"/>
    <property type="evidence" value="ECO:0007669"/>
    <property type="project" value="UniProtKB-UniRule"/>
</dbReference>
<keyword evidence="2" id="KW-0963">Cytoplasm</keyword>
<dbReference type="EMBL" id="KV943306">
    <property type="protein sequence ID" value="PIO27642.1"/>
    <property type="molecule type" value="Genomic_DNA"/>
</dbReference>
<gene>
    <name evidence="6" type="ORF">AB205_0086430</name>
</gene>
<dbReference type="Pfam" id="PF03148">
    <property type="entry name" value="Tektin"/>
    <property type="match status" value="1"/>
</dbReference>
<keyword evidence="4" id="KW-0969">Cilium</keyword>
<reference evidence="6" key="1">
    <citation type="submission" date="2017-08" db="EMBL/GenBank/DDBJ databases">
        <title>Assembly of the North American Bullfrog Genome.</title>
        <authorList>
            <person name="Warren R.L."/>
            <person name="Vandervalk B.P."/>
            <person name="Kucuk E."/>
            <person name="Birol I."/>
            <person name="Helbing C."/>
            <person name="Pandoh P."/>
            <person name="Behsaz B."/>
            <person name="Mohamadi H."/>
            <person name="Chu J."/>
            <person name="Jackman S."/>
            <person name="Hammond S.A."/>
            <person name="Veldhoen N."/>
            <person name="Kirk H."/>
            <person name="Zhao Y."/>
            <person name="Coope R."/>
            <person name="Pleasance S."/>
            <person name="Moore R."/>
            <person name="Holt R."/>
        </authorList>
    </citation>
    <scope>NUCLEOTIDE SEQUENCE</scope>
    <source>
        <strain evidence="6">Bruno</strain>
        <tissue evidence="6">Liver</tissue>
    </source>
</reference>
<dbReference type="GO" id="GO:0005930">
    <property type="term" value="C:axoneme"/>
    <property type="evidence" value="ECO:0007669"/>
    <property type="project" value="UniProtKB-SubCell"/>
</dbReference>
<comment type="similarity">
    <text evidence="1 4">Belongs to the tektin family.</text>
</comment>
<dbReference type="InterPro" id="IPR000435">
    <property type="entry name" value="Tektins"/>
</dbReference>
<keyword evidence="4" id="KW-0282">Flagellum</keyword>
<dbReference type="InterPro" id="IPR048256">
    <property type="entry name" value="Tektin-like"/>
</dbReference>
<dbReference type="PANTHER" id="PTHR19960:SF12">
    <property type="entry name" value="TEKTIN-4"/>
    <property type="match status" value="1"/>
</dbReference>
<protein>
    <recommendedName>
        <fullName evidence="4">Tektin</fullName>
    </recommendedName>
</protein>
<dbReference type="PRINTS" id="PR00511">
    <property type="entry name" value="TEKTIN"/>
</dbReference>
<evidence type="ECO:0000256" key="3">
    <source>
        <dbReference type="ARBA" id="ARBA00023054"/>
    </source>
</evidence>
<evidence type="ECO:0000256" key="1">
    <source>
        <dbReference type="ARBA" id="ARBA00007209"/>
    </source>
</evidence>
<comment type="subcellular location">
    <subcellularLocation>
        <location evidence="4">Cytoplasm</location>
        <location evidence="4">Cytoskeleton</location>
        <location evidence="4">Cilium axoneme</location>
    </subcellularLocation>
</comment>
<name>A0A2G9RIB1_AQUCT</name>
<dbReference type="GO" id="GO:0015630">
    <property type="term" value="C:microtubule cytoskeleton"/>
    <property type="evidence" value="ECO:0007669"/>
    <property type="project" value="UniProtKB-UniRule"/>
</dbReference>
<keyword evidence="3 5" id="KW-0175">Coiled coil</keyword>